<evidence type="ECO:0000259" key="4">
    <source>
        <dbReference type="Pfam" id="PF00669"/>
    </source>
</evidence>
<evidence type="ECO:0000256" key="1">
    <source>
        <dbReference type="ARBA" id="ARBA00004365"/>
    </source>
</evidence>
<dbReference type="Pfam" id="PF00669">
    <property type="entry name" value="Flagellin_N"/>
    <property type="match status" value="1"/>
</dbReference>
<dbReference type="GO" id="GO:0005198">
    <property type="term" value="F:structural molecule activity"/>
    <property type="evidence" value="ECO:0007669"/>
    <property type="project" value="InterPro"/>
</dbReference>
<dbReference type="Proteomes" id="UP000696931">
    <property type="component" value="Unassembled WGS sequence"/>
</dbReference>
<protein>
    <submittedName>
        <fullName evidence="6">Flagellar hook-associated protein FlgL</fullName>
    </submittedName>
</protein>
<dbReference type="EMBL" id="JACRIW010000114">
    <property type="protein sequence ID" value="MBI5170978.1"/>
    <property type="molecule type" value="Genomic_DNA"/>
</dbReference>
<evidence type="ECO:0000256" key="2">
    <source>
        <dbReference type="ARBA" id="ARBA00005709"/>
    </source>
</evidence>
<evidence type="ECO:0000313" key="6">
    <source>
        <dbReference type="EMBL" id="MBI5170978.1"/>
    </source>
</evidence>
<keyword evidence="6" id="KW-0282">Flagellum</keyword>
<dbReference type="InterPro" id="IPR046358">
    <property type="entry name" value="Flagellin_C"/>
</dbReference>
<dbReference type="PANTHER" id="PTHR42792">
    <property type="entry name" value="FLAGELLIN"/>
    <property type="match status" value="1"/>
</dbReference>
<keyword evidence="6" id="KW-0966">Cell projection</keyword>
<dbReference type="NCBIfam" id="TIGR02550">
    <property type="entry name" value="flagell_flgL"/>
    <property type="match status" value="1"/>
</dbReference>
<dbReference type="SUPFAM" id="SSF64518">
    <property type="entry name" value="Phase 1 flagellin"/>
    <property type="match status" value="1"/>
</dbReference>
<reference evidence="6" key="1">
    <citation type="submission" date="2020-07" db="EMBL/GenBank/DDBJ databases">
        <title>Huge and variable diversity of episymbiotic CPR bacteria and DPANN archaea in groundwater ecosystems.</title>
        <authorList>
            <person name="He C.Y."/>
            <person name="Keren R."/>
            <person name="Whittaker M."/>
            <person name="Farag I.F."/>
            <person name="Doudna J."/>
            <person name="Cate J.H.D."/>
            <person name="Banfield J.F."/>
        </authorList>
    </citation>
    <scope>NUCLEOTIDE SEQUENCE</scope>
    <source>
        <strain evidence="6">NC_groundwater_1813_Pr3_B-0.1um_71_17</strain>
    </source>
</reference>
<dbReference type="Gene3D" id="1.20.1330.10">
    <property type="entry name" value="f41 fragment of flagellin, N-terminal domain"/>
    <property type="match status" value="1"/>
</dbReference>
<dbReference type="InterPro" id="IPR013384">
    <property type="entry name" value="Flagell_FlgL"/>
</dbReference>
<evidence type="ECO:0000259" key="5">
    <source>
        <dbReference type="Pfam" id="PF00700"/>
    </source>
</evidence>
<dbReference type="AlphaFoldDB" id="A0A933SIL7"/>
<organism evidence="6 7">
    <name type="scientific">Eiseniibacteriota bacterium</name>
    <dbReference type="NCBI Taxonomy" id="2212470"/>
    <lineage>
        <taxon>Bacteria</taxon>
        <taxon>Candidatus Eiseniibacteriota</taxon>
    </lineage>
</organism>
<dbReference type="InterPro" id="IPR001029">
    <property type="entry name" value="Flagellin_N"/>
</dbReference>
<sequence>MRISTLMLQKNLTSGLRGRMASIARAAAEASTGRRVRTVSDDPVDASQIMRMESQVRDIDQFRRNGTFATTKLTTEDVALSTVRDVLQRAKTLAMSSTSPDVNDGGRLAALASVRQLKEEMVALGNTRVGNEYIFGGDSSDTPPFQADGTFVGNANSRQIAIGDGVRIALNHSGQPLFTDAIASLDDLIQQLQTGTPEQISASLGGLEDATQQVMRVQAETGARLKEIQETSAALAKQSASLLDRRDALRDVDPAESIIKAQTEQAALERAYAVVSRVLQSTLNDYLR</sequence>
<feature type="domain" description="Flagellin C-terminal" evidence="5">
    <location>
        <begin position="206"/>
        <end position="281"/>
    </location>
</feature>
<proteinExistence type="inferred from homology"/>
<gene>
    <name evidence="6" type="primary">flgL</name>
    <name evidence="6" type="ORF">HZA61_15945</name>
</gene>
<evidence type="ECO:0000313" key="7">
    <source>
        <dbReference type="Proteomes" id="UP000696931"/>
    </source>
</evidence>
<evidence type="ECO:0000256" key="3">
    <source>
        <dbReference type="ARBA" id="ARBA00023143"/>
    </source>
</evidence>
<name>A0A933SIL7_UNCEI</name>
<comment type="caution">
    <text evidence="6">The sequence shown here is derived from an EMBL/GenBank/DDBJ whole genome shotgun (WGS) entry which is preliminary data.</text>
</comment>
<keyword evidence="6" id="KW-0969">Cilium</keyword>
<comment type="subcellular location">
    <subcellularLocation>
        <location evidence="1">Bacterial flagellum</location>
    </subcellularLocation>
</comment>
<keyword evidence="3" id="KW-0975">Bacterial flagellum</keyword>
<dbReference type="GO" id="GO:0071973">
    <property type="term" value="P:bacterial-type flagellum-dependent cell motility"/>
    <property type="evidence" value="ECO:0007669"/>
    <property type="project" value="InterPro"/>
</dbReference>
<comment type="similarity">
    <text evidence="2">Belongs to the bacterial flagellin family.</text>
</comment>
<dbReference type="PANTHER" id="PTHR42792:SF1">
    <property type="entry name" value="FLAGELLAR HOOK-ASSOCIATED PROTEIN 3"/>
    <property type="match status" value="1"/>
</dbReference>
<dbReference type="Pfam" id="PF00700">
    <property type="entry name" value="Flagellin_C"/>
    <property type="match status" value="1"/>
</dbReference>
<dbReference type="InterPro" id="IPR001492">
    <property type="entry name" value="Flagellin"/>
</dbReference>
<dbReference type="GO" id="GO:0009424">
    <property type="term" value="C:bacterial-type flagellum hook"/>
    <property type="evidence" value="ECO:0007669"/>
    <property type="project" value="InterPro"/>
</dbReference>
<accession>A0A933SIL7</accession>
<feature type="domain" description="Flagellin N-terminal" evidence="4">
    <location>
        <begin position="3"/>
        <end position="137"/>
    </location>
</feature>